<dbReference type="EMBL" id="LT907975">
    <property type="protein sequence ID" value="SOB59781.1"/>
    <property type="molecule type" value="Genomic_DNA"/>
</dbReference>
<evidence type="ECO:0000313" key="1">
    <source>
        <dbReference type="EMBL" id="SOB59781.1"/>
    </source>
</evidence>
<keyword evidence="2" id="KW-1185">Reference proteome</keyword>
<accession>A0A2C8FBA6</accession>
<evidence type="ECO:0000313" key="2">
    <source>
        <dbReference type="Proteomes" id="UP000219215"/>
    </source>
</evidence>
<organism evidence="1 2">
    <name type="scientific">Pseudodesulfovibrio profundus</name>
    <dbReference type="NCBI Taxonomy" id="57320"/>
    <lineage>
        <taxon>Bacteria</taxon>
        <taxon>Pseudomonadati</taxon>
        <taxon>Thermodesulfobacteriota</taxon>
        <taxon>Desulfovibrionia</taxon>
        <taxon>Desulfovibrionales</taxon>
        <taxon>Desulfovibrionaceae</taxon>
    </lineage>
</organism>
<sequence>MICCRLIRVTRDDFACFFWAKITPNTLITGLFLTFVGKKLINQSIINHAQTGGR</sequence>
<name>A0A2C8FBA6_9BACT</name>
<dbReference type="KEGG" id="pprf:DPRO_2871"/>
<proteinExistence type="predicted"/>
<protein>
    <submittedName>
        <fullName evidence="1">Uncharacterized protein</fullName>
    </submittedName>
</protein>
<reference evidence="2" key="1">
    <citation type="submission" date="2017-09" db="EMBL/GenBank/DDBJ databases">
        <authorList>
            <person name="Regsiter A."/>
            <person name="William W."/>
        </authorList>
    </citation>
    <scope>NUCLEOTIDE SEQUENCE [LARGE SCALE GENOMIC DNA]</scope>
    <source>
        <strain evidence="2">500-1</strain>
    </source>
</reference>
<dbReference type="AlphaFoldDB" id="A0A2C8FBA6"/>
<dbReference type="Proteomes" id="UP000219215">
    <property type="component" value="Chromosome DPRO"/>
</dbReference>
<gene>
    <name evidence="1" type="ORF">DPRO_2871</name>
</gene>